<comment type="subcellular location">
    <subcellularLocation>
        <location evidence="1">Cell envelope</location>
    </subcellularLocation>
</comment>
<reference evidence="5 6" key="1">
    <citation type="submission" date="2014-01" db="EMBL/GenBank/DDBJ databases">
        <title>Roseivivax halodurans JCM 10272 Genome Sequencing.</title>
        <authorList>
            <person name="Lai Q."/>
            <person name="Li G."/>
            <person name="Shao Z."/>
        </authorList>
    </citation>
    <scope>NUCLEOTIDE SEQUENCE [LARGE SCALE GENOMIC DNA]</scope>
    <source>
        <strain evidence="5 6">JCM 10272</strain>
    </source>
</reference>
<evidence type="ECO:0000256" key="1">
    <source>
        <dbReference type="ARBA" id="ARBA00004196"/>
    </source>
</evidence>
<comment type="caution">
    <text evidence="5">The sequence shown here is derived from an EMBL/GenBank/DDBJ whole genome shotgun (WGS) entry which is preliminary data.</text>
</comment>
<dbReference type="OrthoDB" id="5729110at2"/>
<evidence type="ECO:0000313" key="6">
    <source>
        <dbReference type="Proteomes" id="UP000022447"/>
    </source>
</evidence>
<evidence type="ECO:0000259" key="4">
    <source>
        <dbReference type="Pfam" id="PF09375"/>
    </source>
</evidence>
<dbReference type="InterPro" id="IPR034984">
    <property type="entry name" value="Imelysin-like_IPPA"/>
</dbReference>
<feature type="domain" description="Imelysin-like" evidence="4">
    <location>
        <begin position="30"/>
        <end position="304"/>
    </location>
</feature>
<gene>
    <name evidence="5" type="ORF">OCH239_11690</name>
</gene>
<accession>X7EIA3</accession>
<dbReference type="InterPro" id="IPR038352">
    <property type="entry name" value="Imelysin_sf"/>
</dbReference>
<proteinExistence type="predicted"/>
<keyword evidence="2 3" id="KW-0732">Signal</keyword>
<dbReference type="STRING" id="1449350.OCH239_11690"/>
<dbReference type="PATRIC" id="fig|1449350.3.peg.951"/>
<feature type="chain" id="PRO_5004978382" evidence="3">
    <location>
        <begin position="18"/>
        <end position="327"/>
    </location>
</feature>
<dbReference type="Pfam" id="PF09375">
    <property type="entry name" value="Peptidase_M75"/>
    <property type="match status" value="1"/>
</dbReference>
<name>X7EIA3_9RHOB</name>
<evidence type="ECO:0000313" key="5">
    <source>
        <dbReference type="EMBL" id="ETX15839.1"/>
    </source>
</evidence>
<keyword evidence="6" id="KW-1185">Reference proteome</keyword>
<protein>
    <submittedName>
        <fullName evidence="5">Signal peptidase</fullName>
    </submittedName>
</protein>
<dbReference type="Proteomes" id="UP000022447">
    <property type="component" value="Unassembled WGS sequence"/>
</dbReference>
<organism evidence="5 6">
    <name type="scientific">Roseivivax halodurans JCM 10272</name>
    <dbReference type="NCBI Taxonomy" id="1449350"/>
    <lineage>
        <taxon>Bacteria</taxon>
        <taxon>Pseudomonadati</taxon>
        <taxon>Pseudomonadota</taxon>
        <taxon>Alphaproteobacteria</taxon>
        <taxon>Rhodobacterales</taxon>
        <taxon>Roseobacteraceae</taxon>
        <taxon>Roseivivax</taxon>
    </lineage>
</organism>
<sequence>MRLAVLALALTATAASAGVEEAVSAHVLPATQGFADAAEALEEAADTDCTADAVRPAWNDAFDAWLGLSHLRFGPLEEDSRALTIAFWPDTRGMTPRALGGLVADEDPVIESAEGFAEVSVAARGLYAMERLLYSEDYAGYGAEDYVCGLVRAEARDLARSAALIAEDWAAFAMTVRDAGNEGNDTFLSERESRQAFYTALVTGLDFVADQRLGRPLGSFDDPRPDLAETQLSGRALRNVTLSLEALQDLAATLGSESAPETGAAFDAALGTANSVASADLSGVSDPMQRVQVEALQQEVRDIRHAVSNEIGTALGVSEGFNATDGD</sequence>
<evidence type="ECO:0000256" key="3">
    <source>
        <dbReference type="SAM" id="SignalP"/>
    </source>
</evidence>
<dbReference type="CDD" id="cd14659">
    <property type="entry name" value="Imelysin-like_IPPA"/>
    <property type="match status" value="1"/>
</dbReference>
<evidence type="ECO:0000256" key="2">
    <source>
        <dbReference type="ARBA" id="ARBA00022729"/>
    </source>
</evidence>
<dbReference type="EMBL" id="JALZ01000003">
    <property type="protein sequence ID" value="ETX15839.1"/>
    <property type="molecule type" value="Genomic_DNA"/>
</dbReference>
<dbReference type="AlphaFoldDB" id="X7EIA3"/>
<dbReference type="InterPro" id="IPR018976">
    <property type="entry name" value="Imelysin-like"/>
</dbReference>
<feature type="signal peptide" evidence="3">
    <location>
        <begin position="1"/>
        <end position="17"/>
    </location>
</feature>
<dbReference type="eggNOG" id="COG3489">
    <property type="taxonomic scope" value="Bacteria"/>
</dbReference>
<dbReference type="GO" id="GO:0030313">
    <property type="term" value="C:cell envelope"/>
    <property type="evidence" value="ECO:0007669"/>
    <property type="project" value="UniProtKB-SubCell"/>
</dbReference>
<dbReference type="Gene3D" id="1.20.1420.20">
    <property type="entry name" value="M75 peptidase, HXXE motif"/>
    <property type="match status" value="1"/>
</dbReference>